<reference evidence="2" key="2">
    <citation type="journal article" date="2013" name="Nat. Commun.">
        <title>Genome of the Chinese tree shrew.</title>
        <authorList>
            <person name="Fan Y."/>
            <person name="Huang Z.Y."/>
            <person name="Cao C.C."/>
            <person name="Chen C.S."/>
            <person name="Chen Y.X."/>
            <person name="Fan D.D."/>
            <person name="He J."/>
            <person name="Hou H.L."/>
            <person name="Hu L."/>
            <person name="Hu X.T."/>
            <person name="Jiang X.T."/>
            <person name="Lai R."/>
            <person name="Lang Y.S."/>
            <person name="Liang B."/>
            <person name="Liao S.G."/>
            <person name="Mu D."/>
            <person name="Ma Y.Y."/>
            <person name="Niu Y.Y."/>
            <person name="Sun X.Q."/>
            <person name="Xia J.Q."/>
            <person name="Xiao J."/>
            <person name="Xiong Z.Q."/>
            <person name="Xu L."/>
            <person name="Yang L."/>
            <person name="Zhang Y."/>
            <person name="Zhao W."/>
            <person name="Zhao X.D."/>
            <person name="Zheng Y.T."/>
            <person name="Zhou J.M."/>
            <person name="Zhu Y.B."/>
            <person name="Zhang G.J."/>
            <person name="Wang J."/>
            <person name="Yao Y.G."/>
        </authorList>
    </citation>
    <scope>NUCLEOTIDE SEQUENCE [LARGE SCALE GENOMIC DNA]</scope>
</reference>
<gene>
    <name evidence="1" type="ORF">TREES_T100006340</name>
</gene>
<dbReference type="InParanoid" id="L9L4V0"/>
<organism evidence="1 2">
    <name type="scientific">Tupaia chinensis</name>
    <name type="common">Chinese tree shrew</name>
    <name type="synonym">Tupaia belangeri chinensis</name>
    <dbReference type="NCBI Taxonomy" id="246437"/>
    <lineage>
        <taxon>Eukaryota</taxon>
        <taxon>Metazoa</taxon>
        <taxon>Chordata</taxon>
        <taxon>Craniata</taxon>
        <taxon>Vertebrata</taxon>
        <taxon>Euteleostomi</taxon>
        <taxon>Mammalia</taxon>
        <taxon>Eutheria</taxon>
        <taxon>Euarchontoglires</taxon>
        <taxon>Scandentia</taxon>
        <taxon>Tupaiidae</taxon>
        <taxon>Tupaia</taxon>
    </lineage>
</organism>
<proteinExistence type="predicted"/>
<dbReference type="Proteomes" id="UP000011518">
    <property type="component" value="Unassembled WGS sequence"/>
</dbReference>
<accession>L9L4V0</accession>
<dbReference type="EMBL" id="KB320570">
    <property type="protein sequence ID" value="ELW68432.1"/>
    <property type="molecule type" value="Genomic_DNA"/>
</dbReference>
<sequence>MLRTALVCSVCMLWPWPSPHISSDQGLTVSFGVTISPQGSINLNPSAHPEESIELDQSFKLRSADLYLTPAQEVATDLYLENTEIFEFPSDLESVTSRLMDEATED</sequence>
<evidence type="ECO:0000313" key="1">
    <source>
        <dbReference type="EMBL" id="ELW68432.1"/>
    </source>
</evidence>
<reference evidence="2" key="1">
    <citation type="submission" date="2012-07" db="EMBL/GenBank/DDBJ databases">
        <title>Genome of the Chinese tree shrew, a rising model animal genetically related to primates.</title>
        <authorList>
            <person name="Zhang G."/>
            <person name="Fan Y."/>
            <person name="Yao Y."/>
            <person name="Huang Z."/>
        </authorList>
    </citation>
    <scope>NUCLEOTIDE SEQUENCE [LARGE SCALE GENOMIC DNA]</scope>
</reference>
<name>L9L4V0_TUPCH</name>
<dbReference type="AlphaFoldDB" id="L9L4V0"/>
<evidence type="ECO:0000313" key="2">
    <source>
        <dbReference type="Proteomes" id="UP000011518"/>
    </source>
</evidence>
<keyword evidence="2" id="KW-1185">Reference proteome</keyword>
<protein>
    <submittedName>
        <fullName evidence="1">Uncharacterized protein</fullName>
    </submittedName>
</protein>